<feature type="compositionally biased region" description="Basic and acidic residues" evidence="9">
    <location>
        <begin position="10"/>
        <end position="25"/>
    </location>
</feature>
<dbReference type="SMART" id="SM00184">
    <property type="entry name" value="RING"/>
    <property type="match status" value="1"/>
</dbReference>
<dbReference type="OrthoDB" id="8062037at2759"/>
<feature type="compositionally biased region" description="Basic and acidic residues" evidence="9">
    <location>
        <begin position="84"/>
        <end position="105"/>
    </location>
</feature>
<name>A0A8N4I9N7_ELAGV</name>
<dbReference type="Pfam" id="PF13639">
    <property type="entry name" value="zf-RING_2"/>
    <property type="match status" value="1"/>
</dbReference>
<evidence type="ECO:0000256" key="3">
    <source>
        <dbReference type="ARBA" id="ARBA00022679"/>
    </source>
</evidence>
<proteinExistence type="predicted"/>
<evidence type="ECO:0000259" key="10">
    <source>
        <dbReference type="PROSITE" id="PS50089"/>
    </source>
</evidence>
<evidence type="ECO:0000256" key="8">
    <source>
        <dbReference type="PROSITE-ProRule" id="PRU00175"/>
    </source>
</evidence>
<dbReference type="GO" id="GO:0008270">
    <property type="term" value="F:zinc ion binding"/>
    <property type="evidence" value="ECO:0007669"/>
    <property type="project" value="UniProtKB-KW"/>
</dbReference>
<gene>
    <name evidence="12 13" type="primary">LOC105059091</name>
</gene>
<evidence type="ECO:0000256" key="2">
    <source>
        <dbReference type="ARBA" id="ARBA00012483"/>
    </source>
</evidence>
<evidence type="ECO:0000313" key="12">
    <source>
        <dbReference type="RefSeq" id="XP_029116040.1"/>
    </source>
</evidence>
<dbReference type="GO" id="GO:0061630">
    <property type="term" value="F:ubiquitin protein ligase activity"/>
    <property type="evidence" value="ECO:0007669"/>
    <property type="project" value="UniProtKB-EC"/>
</dbReference>
<dbReference type="InterPro" id="IPR001841">
    <property type="entry name" value="Znf_RING"/>
</dbReference>
<organism evidence="11 12">
    <name type="scientific">Elaeis guineensis var. tenera</name>
    <name type="common">Oil palm</name>
    <dbReference type="NCBI Taxonomy" id="51953"/>
    <lineage>
        <taxon>Eukaryota</taxon>
        <taxon>Viridiplantae</taxon>
        <taxon>Streptophyta</taxon>
        <taxon>Embryophyta</taxon>
        <taxon>Tracheophyta</taxon>
        <taxon>Spermatophyta</taxon>
        <taxon>Magnoliopsida</taxon>
        <taxon>Liliopsida</taxon>
        <taxon>Arecaceae</taxon>
        <taxon>Arecoideae</taxon>
        <taxon>Cocoseae</taxon>
        <taxon>Elaeidinae</taxon>
        <taxon>Elaeis</taxon>
    </lineage>
</organism>
<reference evidence="12 13" key="1">
    <citation type="submission" date="2025-04" db="UniProtKB">
        <authorList>
            <consortium name="RefSeq"/>
        </authorList>
    </citation>
    <scope>IDENTIFICATION</scope>
</reference>
<evidence type="ECO:0000313" key="11">
    <source>
        <dbReference type="Proteomes" id="UP000504607"/>
    </source>
</evidence>
<dbReference type="InterPro" id="IPR013083">
    <property type="entry name" value="Znf_RING/FYVE/PHD"/>
</dbReference>
<dbReference type="Gene3D" id="3.30.40.10">
    <property type="entry name" value="Zinc/RING finger domain, C3HC4 (zinc finger)"/>
    <property type="match status" value="1"/>
</dbReference>
<feature type="compositionally biased region" description="Polar residues" evidence="9">
    <location>
        <begin position="27"/>
        <end position="53"/>
    </location>
</feature>
<dbReference type="FunFam" id="3.30.40.10:FF:000376">
    <property type="entry name" value="Putative E3 ubiquitin-protein ligase RHB1A"/>
    <property type="match status" value="1"/>
</dbReference>
<keyword evidence="7" id="KW-0862">Zinc</keyword>
<dbReference type="EC" id="2.3.2.27" evidence="2"/>
<evidence type="ECO:0000256" key="7">
    <source>
        <dbReference type="ARBA" id="ARBA00022833"/>
    </source>
</evidence>
<dbReference type="AlphaFoldDB" id="A0A8N4I9N7"/>
<feature type="compositionally biased region" description="Basic and acidic residues" evidence="9">
    <location>
        <begin position="113"/>
        <end position="136"/>
    </location>
</feature>
<dbReference type="PROSITE" id="PS50089">
    <property type="entry name" value="ZF_RING_2"/>
    <property type="match status" value="1"/>
</dbReference>
<dbReference type="Proteomes" id="UP000504607">
    <property type="component" value="Chromosome 16"/>
</dbReference>
<feature type="compositionally biased region" description="Polar residues" evidence="9">
    <location>
        <begin position="68"/>
        <end position="83"/>
    </location>
</feature>
<comment type="catalytic activity">
    <reaction evidence="1">
        <text>S-ubiquitinyl-[E2 ubiquitin-conjugating enzyme]-L-cysteine + [acceptor protein]-L-lysine = [E2 ubiquitin-conjugating enzyme]-L-cysteine + N(6)-ubiquitinyl-[acceptor protein]-L-lysine.</text>
        <dbReference type="EC" id="2.3.2.27"/>
    </reaction>
</comment>
<dbReference type="PANTHER" id="PTHR46463">
    <property type="entry name" value="ZINC FINGER, RING/FYVE/PHD-TYPE"/>
    <property type="match status" value="1"/>
</dbReference>
<keyword evidence="11" id="KW-1185">Reference proteome</keyword>
<dbReference type="RefSeq" id="XP_029116041.1">
    <property type="nucleotide sequence ID" value="XM_029260208.1"/>
</dbReference>
<evidence type="ECO:0000256" key="9">
    <source>
        <dbReference type="SAM" id="MobiDB-lite"/>
    </source>
</evidence>
<feature type="region of interest" description="Disordered" evidence="9">
    <location>
        <begin position="1"/>
        <end position="137"/>
    </location>
</feature>
<keyword evidence="6" id="KW-0833">Ubl conjugation pathway</keyword>
<protein>
    <recommendedName>
        <fullName evidence="2">RING-type E3 ubiquitin transferase</fullName>
        <ecNumber evidence="2">2.3.2.27</ecNumber>
    </recommendedName>
</protein>
<keyword evidence="3" id="KW-0808">Transferase</keyword>
<feature type="domain" description="RING-type" evidence="10">
    <location>
        <begin position="151"/>
        <end position="192"/>
    </location>
</feature>
<dbReference type="CDD" id="cd23116">
    <property type="entry name" value="RING-H2_AIRP1-like"/>
    <property type="match status" value="1"/>
</dbReference>
<keyword evidence="5 8" id="KW-0863">Zinc-finger</keyword>
<evidence type="ECO:0000256" key="6">
    <source>
        <dbReference type="ARBA" id="ARBA00022786"/>
    </source>
</evidence>
<accession>A0A8N4I9N7</accession>
<dbReference type="PANTHER" id="PTHR46463:SF89">
    <property type="entry name" value="E3 UBIQUITIN-PROTEIN LIGASE RHB1A-RELATED"/>
    <property type="match status" value="1"/>
</dbReference>
<dbReference type="GeneID" id="105059091"/>
<keyword evidence="4" id="KW-0479">Metal-binding</keyword>
<dbReference type="RefSeq" id="XP_029116040.1">
    <property type="nucleotide sequence ID" value="XM_029260207.1"/>
</dbReference>
<sequence>MGGLCCRSSRNAESDRCPQDLEVRDPLSTTRGTSSVASDGLLVNTNLETSTPDAYQAPPAPLPYNVRLATSQTSPGNLENCANKTDHVHPADSRPIGETDERFEGSDTYGALEKSDCKGKTDFEHDSPKTEDEPSKVDAPIASATDEEDVCPTCLEEYDAENPRILTKCEHHFHLSCILEWMERSNTCPICDQVTRAACVLLRVHFQSVLGSSISSSYLQMTGIFFII</sequence>
<evidence type="ECO:0000313" key="13">
    <source>
        <dbReference type="RefSeq" id="XP_029116041.1"/>
    </source>
</evidence>
<evidence type="ECO:0000256" key="1">
    <source>
        <dbReference type="ARBA" id="ARBA00000900"/>
    </source>
</evidence>
<evidence type="ECO:0000256" key="4">
    <source>
        <dbReference type="ARBA" id="ARBA00022723"/>
    </source>
</evidence>
<dbReference type="SUPFAM" id="SSF57850">
    <property type="entry name" value="RING/U-box"/>
    <property type="match status" value="1"/>
</dbReference>
<evidence type="ECO:0000256" key="5">
    <source>
        <dbReference type="ARBA" id="ARBA00022771"/>
    </source>
</evidence>